<keyword evidence="2" id="KW-0472">Membrane</keyword>
<dbReference type="RefSeq" id="WP_066194345.1">
    <property type="nucleotide sequence ID" value="NZ_JARMMB010000034.1"/>
</dbReference>
<organism evidence="4 5">
    <name type="scientific">Cytobacillus horneckiae</name>
    <dbReference type="NCBI Taxonomy" id="549687"/>
    <lineage>
        <taxon>Bacteria</taxon>
        <taxon>Bacillati</taxon>
        <taxon>Bacillota</taxon>
        <taxon>Bacilli</taxon>
        <taxon>Bacillales</taxon>
        <taxon>Bacillaceae</taxon>
        <taxon>Cytobacillus</taxon>
    </lineage>
</organism>
<dbReference type="Proteomes" id="UP000233343">
    <property type="component" value="Unassembled WGS sequence"/>
</dbReference>
<comment type="caution">
    <text evidence="4">The sequence shown here is derived from an EMBL/GenBank/DDBJ whole genome shotgun (WGS) entry which is preliminary data.</text>
</comment>
<dbReference type="InterPro" id="IPR050491">
    <property type="entry name" value="AmpC-like"/>
</dbReference>
<accession>A0A2N0ZA01</accession>
<evidence type="ECO:0000313" key="5">
    <source>
        <dbReference type="Proteomes" id="UP000233343"/>
    </source>
</evidence>
<proteinExistence type="predicted"/>
<dbReference type="InterPro" id="IPR012338">
    <property type="entry name" value="Beta-lactam/transpept-like"/>
</dbReference>
<dbReference type="AlphaFoldDB" id="A0A2N0ZA01"/>
<name>A0A2N0ZA01_9BACI</name>
<sequence length="338" mass="38269">MMKSVLERIESIQKEIDYSGTAYVKSGEDILIKSYGYSNRGEKIMNEKDTRYGIASGSKLFTSIAIGQLVDKKIISFDMKLIDCLDCQLPFFDKNVTIHHLLTHTAGIPDYFDEAIMNDFEDLWIHTPMYRVRDLQDFLPLFQGRKMVSAPGEQFHYNNAGYIILGLIIEQASGLKFSNYIEQFILKKAGMLNSGYFELDALPEKTAMGYMQNQDGSYKTNIYSIPAKGGADGGIFVTAEDMASLWASLNNGELMSCETTKRLLKHQVHVEKDIYYGYAGYMQVSNDYVEKHILMGYDPGVNFRSVYYRGTGLTIIVLSNKNDGAYEILRGIEETIVD</sequence>
<reference evidence="4 5" key="1">
    <citation type="journal article" date="2010" name="Int. J. Syst. Evol. Microbiol.">
        <title>Bacillus horneckiae sp. nov., isolated from a spacecraft-assembly clean room.</title>
        <authorList>
            <person name="Vaishampayan P."/>
            <person name="Probst A."/>
            <person name="Krishnamurthi S."/>
            <person name="Ghosh S."/>
            <person name="Osman S."/>
            <person name="McDowall A."/>
            <person name="Ruckmani A."/>
            <person name="Mayilraj S."/>
            <person name="Venkateswaran K."/>
        </authorList>
    </citation>
    <scope>NUCLEOTIDE SEQUENCE [LARGE SCALE GENOMIC DNA]</scope>
    <source>
        <strain evidence="5">1PO1SC</strain>
    </source>
</reference>
<dbReference type="PANTHER" id="PTHR46825:SF11">
    <property type="entry name" value="PENICILLIN-BINDING PROTEIN 4"/>
    <property type="match status" value="1"/>
</dbReference>
<dbReference type="EMBL" id="PISD01000070">
    <property type="protein sequence ID" value="PKG26344.1"/>
    <property type="molecule type" value="Genomic_DNA"/>
</dbReference>
<gene>
    <name evidence="4" type="ORF">CWS20_24665</name>
</gene>
<evidence type="ECO:0000256" key="2">
    <source>
        <dbReference type="ARBA" id="ARBA00023136"/>
    </source>
</evidence>
<dbReference type="PROSITE" id="PS00028">
    <property type="entry name" value="ZINC_FINGER_C2H2_1"/>
    <property type="match status" value="1"/>
</dbReference>
<feature type="domain" description="C2H2-type" evidence="3">
    <location>
        <begin position="84"/>
        <end position="104"/>
    </location>
</feature>
<dbReference type="Pfam" id="PF00144">
    <property type="entry name" value="Beta-lactamase"/>
    <property type="match status" value="1"/>
</dbReference>
<evidence type="ECO:0000313" key="4">
    <source>
        <dbReference type="EMBL" id="PKG26344.1"/>
    </source>
</evidence>
<dbReference type="InterPro" id="IPR001466">
    <property type="entry name" value="Beta-lactam-related"/>
</dbReference>
<dbReference type="PANTHER" id="PTHR46825">
    <property type="entry name" value="D-ALANYL-D-ALANINE-CARBOXYPEPTIDASE/ENDOPEPTIDASE AMPH"/>
    <property type="match status" value="1"/>
</dbReference>
<dbReference type="InterPro" id="IPR013087">
    <property type="entry name" value="Znf_C2H2_type"/>
</dbReference>
<keyword evidence="5" id="KW-1185">Reference proteome</keyword>
<dbReference type="GO" id="GO:0016020">
    <property type="term" value="C:membrane"/>
    <property type="evidence" value="ECO:0007669"/>
    <property type="project" value="UniProtKB-SubCell"/>
</dbReference>
<protein>
    <submittedName>
        <fullName evidence="4">Penicillin-binding protein</fullName>
    </submittedName>
</protein>
<evidence type="ECO:0000259" key="3">
    <source>
        <dbReference type="PROSITE" id="PS00028"/>
    </source>
</evidence>
<evidence type="ECO:0000256" key="1">
    <source>
        <dbReference type="ARBA" id="ARBA00004370"/>
    </source>
</evidence>
<dbReference type="SUPFAM" id="SSF56601">
    <property type="entry name" value="beta-lactamase/transpeptidase-like"/>
    <property type="match status" value="1"/>
</dbReference>
<dbReference type="Gene3D" id="3.40.710.10">
    <property type="entry name" value="DD-peptidase/beta-lactamase superfamily"/>
    <property type="match status" value="1"/>
</dbReference>
<comment type="subcellular location">
    <subcellularLocation>
        <location evidence="1">Membrane</location>
    </subcellularLocation>
</comment>